<dbReference type="KEGG" id="rpd:RPD_2130"/>
<gene>
    <name evidence="1" type="ordered locus">RPD_2130</name>
</gene>
<dbReference type="BioCyc" id="RPAL316057:RPD_RS10715-MONOMER"/>
<organism evidence="1 2">
    <name type="scientific">Rhodopseudomonas palustris (strain BisB5)</name>
    <dbReference type="NCBI Taxonomy" id="316057"/>
    <lineage>
        <taxon>Bacteria</taxon>
        <taxon>Pseudomonadati</taxon>
        <taxon>Pseudomonadota</taxon>
        <taxon>Alphaproteobacteria</taxon>
        <taxon>Hyphomicrobiales</taxon>
        <taxon>Nitrobacteraceae</taxon>
        <taxon>Rhodopseudomonas</taxon>
    </lineage>
</organism>
<evidence type="ECO:0000313" key="1">
    <source>
        <dbReference type="EMBL" id="ABE39365.1"/>
    </source>
</evidence>
<dbReference type="eggNOG" id="ENOG5031C7D">
    <property type="taxonomic scope" value="Bacteria"/>
</dbReference>
<name>Q138X4_RHOPS</name>
<reference evidence="1 2" key="1">
    <citation type="submission" date="2006-03" db="EMBL/GenBank/DDBJ databases">
        <title>Complete sequence of Rhodopseudomonas palustris BisB5.</title>
        <authorList>
            <consortium name="US DOE Joint Genome Institute"/>
            <person name="Copeland A."/>
            <person name="Lucas S."/>
            <person name="Lapidus A."/>
            <person name="Barry K."/>
            <person name="Detter J.C."/>
            <person name="Glavina del Rio T."/>
            <person name="Hammon N."/>
            <person name="Israni S."/>
            <person name="Dalin E."/>
            <person name="Tice H."/>
            <person name="Pitluck S."/>
            <person name="Chain P."/>
            <person name="Malfatti S."/>
            <person name="Shin M."/>
            <person name="Vergez L."/>
            <person name="Schmutz J."/>
            <person name="Larimer F."/>
            <person name="Land M."/>
            <person name="Hauser L."/>
            <person name="Pelletier D.A."/>
            <person name="Kyrpides N."/>
            <person name="Lykidis A."/>
            <person name="Oda Y."/>
            <person name="Harwood C.S."/>
            <person name="Richardson P."/>
        </authorList>
    </citation>
    <scope>NUCLEOTIDE SEQUENCE [LARGE SCALE GENOMIC DNA]</scope>
    <source>
        <strain evidence="1 2">BisB5</strain>
    </source>
</reference>
<evidence type="ECO:0000313" key="2">
    <source>
        <dbReference type="Proteomes" id="UP000001818"/>
    </source>
</evidence>
<dbReference type="EMBL" id="CP000283">
    <property type="protein sequence ID" value="ABE39365.1"/>
    <property type="molecule type" value="Genomic_DNA"/>
</dbReference>
<dbReference type="AlphaFoldDB" id="Q138X4"/>
<accession>Q138X4</accession>
<protein>
    <submittedName>
        <fullName evidence="1">Uncharacterized protein</fullName>
    </submittedName>
</protein>
<proteinExistence type="predicted"/>
<dbReference type="Proteomes" id="UP000001818">
    <property type="component" value="Chromosome"/>
</dbReference>
<sequence>MGLYALKGTISQFGQCEVDNDLIVYAYIEVVDAAGRRTLVKKVAVSVDVQAVIELGLEGTFFFDEVFVVGRRILSQLWGASTSDRDVIDTTNLRTILAVTNMLRGIVFTPVLGLGIPYLLAGIGQTWSLIDGSANRRRYFHKVMTGDVEGRSGPPLAERLGLALGRAVADLTRRHAGS</sequence>
<dbReference type="HOGENOM" id="CLU_129303_0_0_5"/>